<keyword evidence="1" id="KW-0472">Membrane</keyword>
<feature type="transmembrane region" description="Helical" evidence="1">
    <location>
        <begin position="233"/>
        <end position="254"/>
    </location>
</feature>
<protein>
    <recommendedName>
        <fullName evidence="4">Abortive infection protein</fullName>
    </recommendedName>
</protein>
<sequence length="263" mass="30065">MSDKKLLNSLVFFYILVYTISYVAVPAFHKFFKPKTISGTLLLNSVVLLMMFAVIYTIIKINKNDKTFFATLGIRKKNTFSSFLLAEAFSIPILLSWLIGVKVAGINAMLVAAKPSWINMEDVSFQSLFFAIILWTLTGIISFSFWQAFPYELMNSFPLKLKLTLIVILWSGLYNAPLLSGKFDLFDIVFFGLLFTIVYHKRKNSIGILIAYLLNENPLWWIIAALFKPNIENVFLILLIFRALISFVSIILMIRLKKTASII</sequence>
<keyword evidence="1" id="KW-0812">Transmembrane</keyword>
<dbReference type="EMBL" id="CP071446">
    <property type="protein sequence ID" value="QTA38179.1"/>
    <property type="molecule type" value="Genomic_DNA"/>
</dbReference>
<feature type="transmembrane region" description="Helical" evidence="1">
    <location>
        <begin position="80"/>
        <end position="105"/>
    </location>
</feature>
<keyword evidence="3" id="KW-1185">Reference proteome</keyword>
<evidence type="ECO:0000313" key="2">
    <source>
        <dbReference type="EMBL" id="QTA38179.1"/>
    </source>
</evidence>
<dbReference type="Proteomes" id="UP000671862">
    <property type="component" value="Chromosome"/>
</dbReference>
<proteinExistence type="predicted"/>
<evidence type="ECO:0000313" key="3">
    <source>
        <dbReference type="Proteomes" id="UP000671862"/>
    </source>
</evidence>
<keyword evidence="1" id="KW-1133">Transmembrane helix</keyword>
<feature type="transmembrane region" description="Helical" evidence="1">
    <location>
        <begin position="7"/>
        <end position="25"/>
    </location>
</feature>
<feature type="transmembrane region" description="Helical" evidence="1">
    <location>
        <begin position="183"/>
        <end position="199"/>
    </location>
</feature>
<feature type="transmembrane region" description="Helical" evidence="1">
    <location>
        <begin position="206"/>
        <end position="227"/>
    </location>
</feature>
<reference evidence="2 3" key="1">
    <citation type="submission" date="2021-03" db="EMBL/GenBank/DDBJ databases">
        <title>Thermosipho ferrireducens sp.nov., an anaerobic thermophilic iron-reducing bacterium isolated from a deep-sea hydrothermal sulfide deposits.</title>
        <authorList>
            <person name="Zeng X."/>
            <person name="Chen Y."/>
            <person name="Shao Z."/>
        </authorList>
    </citation>
    <scope>NUCLEOTIDE SEQUENCE [LARGE SCALE GENOMIC DNA]</scope>
    <source>
        <strain evidence="2 3">JL129W03</strain>
    </source>
</reference>
<accession>A0ABX7S6I0</accession>
<feature type="transmembrane region" description="Helical" evidence="1">
    <location>
        <begin position="37"/>
        <end position="59"/>
    </location>
</feature>
<organism evidence="2 3">
    <name type="scientific">Thermosipho ferrireducens</name>
    <dbReference type="NCBI Taxonomy" id="2571116"/>
    <lineage>
        <taxon>Bacteria</taxon>
        <taxon>Thermotogati</taxon>
        <taxon>Thermotogota</taxon>
        <taxon>Thermotogae</taxon>
        <taxon>Thermotogales</taxon>
        <taxon>Fervidobacteriaceae</taxon>
        <taxon>Thermosipho</taxon>
    </lineage>
</organism>
<gene>
    <name evidence="2" type="ORF">JYK00_01160</name>
</gene>
<evidence type="ECO:0008006" key="4">
    <source>
        <dbReference type="Google" id="ProtNLM"/>
    </source>
</evidence>
<name>A0ABX7S6I0_9BACT</name>
<dbReference type="RefSeq" id="WP_207566900.1">
    <property type="nucleotide sequence ID" value="NZ_CP071446.1"/>
</dbReference>
<feature type="transmembrane region" description="Helical" evidence="1">
    <location>
        <begin position="125"/>
        <end position="149"/>
    </location>
</feature>
<evidence type="ECO:0000256" key="1">
    <source>
        <dbReference type="SAM" id="Phobius"/>
    </source>
</evidence>